<proteinExistence type="predicted"/>
<dbReference type="WBParaSite" id="MBELARI_LOCUS4494">
    <property type="protein sequence ID" value="MBELARI_LOCUS4494"/>
    <property type="gene ID" value="MBELARI_LOCUS4494"/>
</dbReference>
<accession>A0AAF3FC89</accession>
<dbReference type="Pfam" id="PF05867">
    <property type="entry name" value="DUF851"/>
    <property type="match status" value="1"/>
</dbReference>
<sequence>MAADGGVLLDGRPFWLEQSDDDLPTDDDLPMNAEVVLEVWAGKIKLVPMPTIPIKLDPMAAQSQLSDKDPLFFNKQVLFGNTVRTMINATDNCNTTSSDDRSELSACNQISDIQASIDANREKQLTFVEPKDIVRYTAKKLRRDMFHKSTISDRTMKGRKK</sequence>
<dbReference type="InterPro" id="IPR008569">
    <property type="entry name" value="DUF851"/>
</dbReference>
<dbReference type="AlphaFoldDB" id="A0AAF3FC89"/>
<organism evidence="1 2">
    <name type="scientific">Mesorhabditis belari</name>
    <dbReference type="NCBI Taxonomy" id="2138241"/>
    <lineage>
        <taxon>Eukaryota</taxon>
        <taxon>Metazoa</taxon>
        <taxon>Ecdysozoa</taxon>
        <taxon>Nematoda</taxon>
        <taxon>Chromadorea</taxon>
        <taxon>Rhabditida</taxon>
        <taxon>Rhabditina</taxon>
        <taxon>Rhabditomorpha</taxon>
        <taxon>Rhabditoidea</taxon>
        <taxon>Rhabditidae</taxon>
        <taxon>Mesorhabditinae</taxon>
        <taxon>Mesorhabditis</taxon>
    </lineage>
</organism>
<evidence type="ECO:0000313" key="1">
    <source>
        <dbReference type="Proteomes" id="UP000887575"/>
    </source>
</evidence>
<name>A0AAF3FC89_9BILA</name>
<protein>
    <submittedName>
        <fullName evidence="2">Uncharacterized protein</fullName>
    </submittedName>
</protein>
<reference evidence="2" key="1">
    <citation type="submission" date="2024-02" db="UniProtKB">
        <authorList>
            <consortium name="WormBaseParasite"/>
        </authorList>
    </citation>
    <scope>IDENTIFICATION</scope>
</reference>
<keyword evidence="1" id="KW-1185">Reference proteome</keyword>
<dbReference type="Proteomes" id="UP000887575">
    <property type="component" value="Unassembled WGS sequence"/>
</dbReference>
<evidence type="ECO:0000313" key="2">
    <source>
        <dbReference type="WBParaSite" id="MBELARI_LOCUS4494"/>
    </source>
</evidence>